<accession>A0ABP8TQP3</accession>
<keyword evidence="2" id="KW-1185">Reference proteome</keyword>
<evidence type="ECO:0000313" key="2">
    <source>
        <dbReference type="Proteomes" id="UP001500212"/>
    </source>
</evidence>
<dbReference type="EMBL" id="BAABHJ010000016">
    <property type="protein sequence ID" value="GAA4611088.1"/>
    <property type="molecule type" value="Genomic_DNA"/>
</dbReference>
<dbReference type="RefSeq" id="WP_345358154.1">
    <property type="nucleotide sequence ID" value="NZ_BAABHJ010000016.1"/>
</dbReference>
<gene>
    <name evidence="1" type="ORF">GCM10023195_46850</name>
</gene>
<dbReference type="Proteomes" id="UP001500212">
    <property type="component" value="Unassembled WGS sequence"/>
</dbReference>
<reference evidence="2" key="1">
    <citation type="journal article" date="2019" name="Int. J. Syst. Evol. Microbiol.">
        <title>The Global Catalogue of Microorganisms (GCM) 10K type strain sequencing project: providing services to taxonomists for standard genome sequencing and annotation.</title>
        <authorList>
            <consortium name="The Broad Institute Genomics Platform"/>
            <consortium name="The Broad Institute Genome Sequencing Center for Infectious Disease"/>
            <person name="Wu L."/>
            <person name="Ma J."/>
        </authorList>
    </citation>
    <scope>NUCLEOTIDE SEQUENCE [LARGE SCALE GENOMIC DNA]</scope>
    <source>
        <strain evidence="2">JCM 17938</strain>
    </source>
</reference>
<comment type="caution">
    <text evidence="1">The sequence shown here is derived from an EMBL/GenBank/DDBJ whole genome shotgun (WGS) entry which is preliminary data.</text>
</comment>
<protein>
    <recommendedName>
        <fullName evidence="3">DUF4272 domain-containing protein</fullName>
    </recommendedName>
</protein>
<organism evidence="1 2">
    <name type="scientific">Actinoallomurus liliacearum</name>
    <dbReference type="NCBI Taxonomy" id="1080073"/>
    <lineage>
        <taxon>Bacteria</taxon>
        <taxon>Bacillati</taxon>
        <taxon>Actinomycetota</taxon>
        <taxon>Actinomycetes</taxon>
        <taxon>Streptosporangiales</taxon>
        <taxon>Thermomonosporaceae</taxon>
        <taxon>Actinoallomurus</taxon>
    </lineage>
</organism>
<sequence length="351" mass="37829">MDSAQKTETVNPTTDAERIDFADLCRDLDGIVCDYPYCDPASVLQVAAWDLRDRTEDGEHPGRDDAPGLLLALHAASWYAVSGRIDDPAVVDSMIEALERAAAGYEAGTCPHPGGEGHPDLTDESPDSIVSLILPLYDEEEWTDYYGTDFADDAGERARWSCPGFLRDVAESTLATLRGGRNELFGPPNIDALERVYLKPDGRADIPRLTRDAGDAAYGGSPGLTEKASVLAAHRLAQGAPEEERLPLLLTVGFAVQNATWKAIPPETAELYHRALESVDQAPLAAPCPHPDGHPGVDVAARDWARLARALHDPSAERGMAVDEAAVRCPRFAAERAVALLRLTGEHLTHG</sequence>
<evidence type="ECO:0008006" key="3">
    <source>
        <dbReference type="Google" id="ProtNLM"/>
    </source>
</evidence>
<evidence type="ECO:0000313" key="1">
    <source>
        <dbReference type="EMBL" id="GAA4611088.1"/>
    </source>
</evidence>
<proteinExistence type="predicted"/>
<name>A0ABP8TQP3_9ACTN</name>